<evidence type="ECO:0000256" key="1">
    <source>
        <dbReference type="ARBA" id="ARBA00004162"/>
    </source>
</evidence>
<evidence type="ECO:0000256" key="9">
    <source>
        <dbReference type="SAM" id="Phobius"/>
    </source>
</evidence>
<evidence type="ECO:0000259" key="10">
    <source>
        <dbReference type="PROSITE" id="PS51123"/>
    </source>
</evidence>
<evidence type="ECO:0000256" key="2">
    <source>
        <dbReference type="ARBA" id="ARBA00008914"/>
    </source>
</evidence>
<feature type="domain" description="OmpA-like" evidence="10">
    <location>
        <begin position="132"/>
        <end position="252"/>
    </location>
</feature>
<feature type="region of interest" description="Disordered" evidence="8">
    <location>
        <begin position="256"/>
        <end position="303"/>
    </location>
</feature>
<keyword evidence="4 9" id="KW-0812">Transmembrane</keyword>
<sequence>MIRRKPHEDEHENHERWLVSYADFITLLFAFFVVMYSISSVNQGKYKQLTSSLGSAFSGDISPRVGPQANNGDISPKSNSRYSSIIQPLKLNQLHSDKQRRERENMAALANKLANSLSTLINDGKLRVVQNNRGIRIDIHDTLLFAPGSAELSPAAKQPLGEIANFLKESTNQIQVEGHTDNVPIHTEQFFSNWELSAMRATALVRLFTESNIVESRLSAAGYGSAQPIADNATPEGRAKNRRVSIMILYSDANQSNSDNGEIVPDRAPAQSDIKTLDQAPSQLSISPNAKSQITAKPSVEGI</sequence>
<organism evidence="11 12">
    <name type="scientific">Methyloradius palustris</name>
    <dbReference type="NCBI Taxonomy" id="2778876"/>
    <lineage>
        <taxon>Bacteria</taxon>
        <taxon>Pseudomonadati</taxon>
        <taxon>Pseudomonadota</taxon>
        <taxon>Betaproteobacteria</taxon>
        <taxon>Nitrosomonadales</taxon>
        <taxon>Methylophilaceae</taxon>
        <taxon>Methyloradius</taxon>
    </lineage>
</organism>
<keyword evidence="3" id="KW-1003">Cell membrane</keyword>
<dbReference type="Pfam" id="PF00691">
    <property type="entry name" value="OmpA"/>
    <property type="match status" value="1"/>
</dbReference>
<dbReference type="InterPro" id="IPR050330">
    <property type="entry name" value="Bact_OuterMem_StrucFunc"/>
</dbReference>
<dbReference type="PANTHER" id="PTHR30329">
    <property type="entry name" value="STATOR ELEMENT OF FLAGELLAR MOTOR COMPLEX"/>
    <property type="match status" value="1"/>
</dbReference>
<proteinExistence type="inferred from homology"/>
<dbReference type="KEGG" id="mpau:ZMTM_17070"/>
<accession>A0A8D5G3Q5</accession>
<evidence type="ECO:0000256" key="5">
    <source>
        <dbReference type="ARBA" id="ARBA00022989"/>
    </source>
</evidence>
<gene>
    <name evidence="11" type="primary">motD</name>
    <name evidence="11" type="ORF">ZMTM_17070</name>
</gene>
<dbReference type="PANTHER" id="PTHR30329:SF20">
    <property type="entry name" value="EXPORTED PROTEIN"/>
    <property type="match status" value="1"/>
</dbReference>
<dbReference type="EMBL" id="AP024110">
    <property type="protein sequence ID" value="BCM25448.1"/>
    <property type="molecule type" value="Genomic_DNA"/>
</dbReference>
<evidence type="ECO:0000256" key="4">
    <source>
        <dbReference type="ARBA" id="ARBA00022692"/>
    </source>
</evidence>
<dbReference type="RefSeq" id="WP_221763536.1">
    <property type="nucleotide sequence ID" value="NZ_AP024110.1"/>
</dbReference>
<keyword evidence="6 7" id="KW-0472">Membrane</keyword>
<comment type="subcellular location">
    <subcellularLocation>
        <location evidence="1">Cell membrane</location>
        <topology evidence="1">Single-pass membrane protein</topology>
    </subcellularLocation>
</comment>
<dbReference type="InterPro" id="IPR036737">
    <property type="entry name" value="OmpA-like_sf"/>
</dbReference>
<evidence type="ECO:0000313" key="12">
    <source>
        <dbReference type="Proteomes" id="UP000826722"/>
    </source>
</evidence>
<dbReference type="Pfam" id="PF13677">
    <property type="entry name" value="MotB_plug"/>
    <property type="match status" value="1"/>
</dbReference>
<dbReference type="Gene3D" id="3.30.1330.60">
    <property type="entry name" value="OmpA-like domain"/>
    <property type="match status" value="1"/>
</dbReference>
<evidence type="ECO:0000256" key="6">
    <source>
        <dbReference type="ARBA" id="ARBA00023136"/>
    </source>
</evidence>
<feature type="transmembrane region" description="Helical" evidence="9">
    <location>
        <begin position="21"/>
        <end position="38"/>
    </location>
</feature>
<keyword evidence="11" id="KW-0966">Cell projection</keyword>
<keyword evidence="11" id="KW-0969">Cilium</keyword>
<feature type="compositionally biased region" description="Polar residues" evidence="8">
    <location>
        <begin position="279"/>
        <end position="296"/>
    </location>
</feature>
<evidence type="ECO:0000256" key="7">
    <source>
        <dbReference type="PROSITE-ProRule" id="PRU00473"/>
    </source>
</evidence>
<dbReference type="AlphaFoldDB" id="A0A8D5G3Q5"/>
<protein>
    <submittedName>
        <fullName evidence="11">Flagellar motor protein MotD</fullName>
    </submittedName>
</protein>
<reference evidence="11" key="1">
    <citation type="journal article" date="2021" name="Arch. Microbiol.">
        <title>Methyloradius palustris gen. nov., sp. nov., a methanol-oxidizing bacterium isolated from snow.</title>
        <authorList>
            <person name="Miyadera T."/>
            <person name="Kojima H."/>
            <person name="Fukui M."/>
        </authorList>
    </citation>
    <scope>NUCLEOTIDE SEQUENCE</scope>
    <source>
        <strain evidence="11">Zm11</strain>
    </source>
</reference>
<evidence type="ECO:0000256" key="8">
    <source>
        <dbReference type="SAM" id="MobiDB-lite"/>
    </source>
</evidence>
<evidence type="ECO:0000256" key="3">
    <source>
        <dbReference type="ARBA" id="ARBA00022475"/>
    </source>
</evidence>
<dbReference type="PROSITE" id="PS51123">
    <property type="entry name" value="OMPA_2"/>
    <property type="match status" value="1"/>
</dbReference>
<name>A0A8D5G3Q5_9PROT</name>
<keyword evidence="11" id="KW-0282">Flagellum</keyword>
<dbReference type="SUPFAM" id="SSF103088">
    <property type="entry name" value="OmpA-like"/>
    <property type="match status" value="1"/>
</dbReference>
<dbReference type="InterPro" id="IPR006665">
    <property type="entry name" value="OmpA-like"/>
</dbReference>
<evidence type="ECO:0000313" key="11">
    <source>
        <dbReference type="EMBL" id="BCM25448.1"/>
    </source>
</evidence>
<dbReference type="CDD" id="cd07185">
    <property type="entry name" value="OmpA_C-like"/>
    <property type="match status" value="1"/>
</dbReference>
<dbReference type="NCBIfam" id="NF006541">
    <property type="entry name" value="PRK09038.1"/>
    <property type="match status" value="1"/>
</dbReference>
<dbReference type="Proteomes" id="UP000826722">
    <property type="component" value="Chromosome"/>
</dbReference>
<dbReference type="PRINTS" id="PR01023">
    <property type="entry name" value="NAFLGMOTY"/>
</dbReference>
<comment type="similarity">
    <text evidence="2">Belongs to the MotB family.</text>
</comment>
<dbReference type="GO" id="GO:0005886">
    <property type="term" value="C:plasma membrane"/>
    <property type="evidence" value="ECO:0007669"/>
    <property type="project" value="UniProtKB-SubCell"/>
</dbReference>
<dbReference type="InterPro" id="IPR025713">
    <property type="entry name" value="MotB-like_N_dom"/>
</dbReference>
<keyword evidence="5 9" id="KW-1133">Transmembrane helix</keyword>
<keyword evidence="12" id="KW-1185">Reference proteome</keyword>